<name>A0A6M3LIC1_9ZZZZ</name>
<evidence type="ECO:0008006" key="2">
    <source>
        <dbReference type="Google" id="ProtNLM"/>
    </source>
</evidence>
<dbReference type="EMBL" id="MT143282">
    <property type="protein sequence ID" value="QJA95056.1"/>
    <property type="molecule type" value="Genomic_DNA"/>
</dbReference>
<evidence type="ECO:0000313" key="1">
    <source>
        <dbReference type="EMBL" id="QJA95056.1"/>
    </source>
</evidence>
<protein>
    <recommendedName>
        <fullName evidence="2">Head decoration protein</fullName>
    </recommendedName>
</protein>
<sequence>MAYPYSGRWGTEWQASKTAVDYDPGDLIANDATNNILATSTTTNLVGINKIDKPSTDTGVQAIPLWVPKDRSATFACTVTGTFTAADEGSYFDLSDHVTVNTAASTYKVVRCVKYLTSTLGVFCFNDPIS</sequence>
<reference evidence="1" key="1">
    <citation type="submission" date="2020-03" db="EMBL/GenBank/DDBJ databases">
        <title>The deep terrestrial virosphere.</title>
        <authorList>
            <person name="Holmfeldt K."/>
            <person name="Nilsson E."/>
            <person name="Simone D."/>
            <person name="Lopez-Fernandez M."/>
            <person name="Wu X."/>
            <person name="de Brujin I."/>
            <person name="Lundin D."/>
            <person name="Andersson A."/>
            <person name="Bertilsson S."/>
            <person name="Dopson M."/>
        </authorList>
    </citation>
    <scope>NUCLEOTIDE SEQUENCE</scope>
    <source>
        <strain evidence="1">MM415B03670</strain>
    </source>
</reference>
<accession>A0A6M3LIC1</accession>
<proteinExistence type="predicted"/>
<organism evidence="1">
    <name type="scientific">viral metagenome</name>
    <dbReference type="NCBI Taxonomy" id="1070528"/>
    <lineage>
        <taxon>unclassified sequences</taxon>
        <taxon>metagenomes</taxon>
        <taxon>organismal metagenomes</taxon>
    </lineage>
</organism>
<gene>
    <name evidence="1" type="ORF">MM415B03670_0004</name>
</gene>
<dbReference type="AlphaFoldDB" id="A0A6M3LIC1"/>